<comment type="caution">
    <text evidence="8">The sequence shown here is derived from an EMBL/GenBank/DDBJ whole genome shotgun (WGS) entry which is preliminary data.</text>
</comment>
<evidence type="ECO:0000313" key="8">
    <source>
        <dbReference type="EMBL" id="MDT0263316.1"/>
    </source>
</evidence>
<evidence type="ECO:0000259" key="7">
    <source>
        <dbReference type="PROSITE" id="PS50850"/>
    </source>
</evidence>
<reference evidence="9" key="1">
    <citation type="submission" date="2023-07" db="EMBL/GenBank/DDBJ databases">
        <title>30 novel species of actinomycetes from the DSMZ collection.</title>
        <authorList>
            <person name="Nouioui I."/>
        </authorList>
    </citation>
    <scope>NUCLEOTIDE SEQUENCE [LARGE SCALE GENOMIC DNA]</scope>
    <source>
        <strain evidence="9">DSM 44399</strain>
    </source>
</reference>
<dbReference type="PROSITE" id="PS50850">
    <property type="entry name" value="MFS"/>
    <property type="match status" value="1"/>
</dbReference>
<feature type="transmembrane region" description="Helical" evidence="6">
    <location>
        <begin position="242"/>
        <end position="266"/>
    </location>
</feature>
<gene>
    <name evidence="8" type="ORF">RM423_18180</name>
</gene>
<dbReference type="PANTHER" id="PTHR23513:SF6">
    <property type="entry name" value="MAJOR FACILITATOR SUPERFAMILY ASSOCIATED DOMAIN-CONTAINING PROTEIN"/>
    <property type="match status" value="1"/>
</dbReference>
<keyword evidence="4 6" id="KW-1133">Transmembrane helix</keyword>
<keyword evidence="5 6" id="KW-0472">Membrane</keyword>
<evidence type="ECO:0000256" key="4">
    <source>
        <dbReference type="ARBA" id="ARBA00022989"/>
    </source>
</evidence>
<keyword evidence="3 6" id="KW-0812">Transmembrane</keyword>
<evidence type="ECO:0000256" key="6">
    <source>
        <dbReference type="SAM" id="Phobius"/>
    </source>
</evidence>
<proteinExistence type="predicted"/>
<dbReference type="SUPFAM" id="SSF103473">
    <property type="entry name" value="MFS general substrate transporter"/>
    <property type="match status" value="1"/>
</dbReference>
<sequence>MSTGTDAATAEPDVSGERSTLWHNRDFVTFWVGETVSLFGTQVTTLALPLTAVLMFDASTEQVGVLRFVQLVPYFGLALLFGVWVDRVRRRPVMFAANAVRMVLLALVPLLSHLGVLSMGPLLIIACGIGIASVLFDVSWMSYVPTLVKDPKHYVEAYAKLGVTSSSADVAGPGLAGVLVGALTAPTALVFDAFSYLASMVSLVLIRAREERPTPPATKRRLRTELSDGWHWVFGDRILRPLVLMGPACNFCMVSIQTLFIVYAIRDVGLRPFMLGFILSMSAVGGLLGASVSRKVIQRFALGRVYFVSMTAIFLAPALIPLASGTKPFVAAMFIVSFFVSYLGLGTVQVVMMSLRQTCTPASLMGRMSAVFRMMLFGGGALAGPVSGFVAGAVGLRTTLALLAILAVALIVPLALSPVSRLRELPPPAVEPDPVAAS</sequence>
<feature type="transmembrane region" description="Helical" evidence="6">
    <location>
        <begin position="91"/>
        <end position="110"/>
    </location>
</feature>
<dbReference type="CDD" id="cd06173">
    <property type="entry name" value="MFS_MefA_like"/>
    <property type="match status" value="1"/>
</dbReference>
<feature type="transmembrane region" description="Helical" evidence="6">
    <location>
        <begin position="68"/>
        <end position="85"/>
    </location>
</feature>
<keyword evidence="9" id="KW-1185">Reference proteome</keyword>
<feature type="transmembrane region" description="Helical" evidence="6">
    <location>
        <begin position="305"/>
        <end position="323"/>
    </location>
</feature>
<feature type="transmembrane region" description="Helical" evidence="6">
    <location>
        <begin position="272"/>
        <end position="293"/>
    </location>
</feature>
<evidence type="ECO:0000256" key="5">
    <source>
        <dbReference type="ARBA" id="ARBA00023136"/>
    </source>
</evidence>
<dbReference type="RefSeq" id="WP_311424463.1">
    <property type="nucleotide sequence ID" value="NZ_JAVREH010000035.1"/>
</dbReference>
<feature type="transmembrane region" description="Helical" evidence="6">
    <location>
        <begin position="329"/>
        <end position="353"/>
    </location>
</feature>
<dbReference type="Gene3D" id="1.20.1250.20">
    <property type="entry name" value="MFS general substrate transporter like domains"/>
    <property type="match status" value="1"/>
</dbReference>
<evidence type="ECO:0000256" key="2">
    <source>
        <dbReference type="ARBA" id="ARBA00022475"/>
    </source>
</evidence>
<feature type="transmembrane region" description="Helical" evidence="6">
    <location>
        <begin position="374"/>
        <end position="394"/>
    </location>
</feature>
<dbReference type="EMBL" id="JAVREH010000035">
    <property type="protein sequence ID" value="MDT0263316.1"/>
    <property type="molecule type" value="Genomic_DNA"/>
</dbReference>
<dbReference type="InterPro" id="IPR011701">
    <property type="entry name" value="MFS"/>
</dbReference>
<evidence type="ECO:0000256" key="3">
    <source>
        <dbReference type="ARBA" id="ARBA00022692"/>
    </source>
</evidence>
<feature type="domain" description="Major facilitator superfamily (MFS) profile" evidence="7">
    <location>
        <begin position="188"/>
        <end position="438"/>
    </location>
</feature>
<dbReference type="InterPro" id="IPR036259">
    <property type="entry name" value="MFS_trans_sf"/>
</dbReference>
<feature type="transmembrane region" description="Helical" evidence="6">
    <location>
        <begin position="36"/>
        <end position="56"/>
    </location>
</feature>
<feature type="transmembrane region" description="Helical" evidence="6">
    <location>
        <begin position="400"/>
        <end position="419"/>
    </location>
</feature>
<feature type="transmembrane region" description="Helical" evidence="6">
    <location>
        <begin position="122"/>
        <end position="143"/>
    </location>
</feature>
<dbReference type="PANTHER" id="PTHR23513">
    <property type="entry name" value="INTEGRAL MEMBRANE EFFLUX PROTEIN-RELATED"/>
    <property type="match status" value="1"/>
</dbReference>
<dbReference type="Pfam" id="PF07690">
    <property type="entry name" value="MFS_1"/>
    <property type="match status" value="1"/>
</dbReference>
<accession>A0ABU2JEZ2</accession>
<name>A0ABU2JEZ2_9ACTN</name>
<feature type="transmembrane region" description="Helical" evidence="6">
    <location>
        <begin position="175"/>
        <end position="206"/>
    </location>
</feature>
<dbReference type="Proteomes" id="UP001183176">
    <property type="component" value="Unassembled WGS sequence"/>
</dbReference>
<protein>
    <submittedName>
        <fullName evidence="8">MFS transporter</fullName>
    </submittedName>
</protein>
<evidence type="ECO:0000256" key="1">
    <source>
        <dbReference type="ARBA" id="ARBA00004651"/>
    </source>
</evidence>
<evidence type="ECO:0000313" key="9">
    <source>
        <dbReference type="Proteomes" id="UP001183176"/>
    </source>
</evidence>
<dbReference type="InterPro" id="IPR020846">
    <property type="entry name" value="MFS_dom"/>
</dbReference>
<keyword evidence="2" id="KW-1003">Cell membrane</keyword>
<comment type="subcellular location">
    <subcellularLocation>
        <location evidence="1">Cell membrane</location>
        <topology evidence="1">Multi-pass membrane protein</topology>
    </subcellularLocation>
</comment>
<organism evidence="8 9">
    <name type="scientific">Jatrophihabitans lederbergiae</name>
    <dbReference type="NCBI Taxonomy" id="3075547"/>
    <lineage>
        <taxon>Bacteria</taxon>
        <taxon>Bacillati</taxon>
        <taxon>Actinomycetota</taxon>
        <taxon>Actinomycetes</taxon>
        <taxon>Jatrophihabitantales</taxon>
        <taxon>Jatrophihabitantaceae</taxon>
        <taxon>Jatrophihabitans</taxon>
    </lineage>
</organism>